<gene>
    <name evidence="8" type="ordered locus">AALP_Aa2g027000</name>
</gene>
<evidence type="ECO:0000256" key="1">
    <source>
        <dbReference type="ARBA" id="ARBA00004141"/>
    </source>
</evidence>
<evidence type="ECO:0000313" key="9">
    <source>
        <dbReference type="Proteomes" id="UP000029120"/>
    </source>
</evidence>
<dbReference type="OrthoDB" id="19932at2759"/>
<feature type="transmembrane region" description="Helical" evidence="6">
    <location>
        <begin position="127"/>
        <end position="149"/>
    </location>
</feature>
<comment type="subcellular location">
    <subcellularLocation>
        <location evidence="1">Membrane</location>
        <topology evidence="1">Multi-pass membrane protein</topology>
    </subcellularLocation>
</comment>
<evidence type="ECO:0000256" key="6">
    <source>
        <dbReference type="SAM" id="Phobius"/>
    </source>
</evidence>
<keyword evidence="2 6" id="KW-0812">Transmembrane</keyword>
<dbReference type="OMA" id="GYELERW"/>
<dbReference type="PANTHER" id="PTHR21229:SF55">
    <property type="entry name" value="EXPRESSED PROTEIN-RELATED"/>
    <property type="match status" value="1"/>
</dbReference>
<dbReference type="AlphaFoldDB" id="A0A087HEX6"/>
<dbReference type="InterPro" id="IPR009637">
    <property type="entry name" value="GPR107/GPR108-like"/>
</dbReference>
<feature type="transmembrane region" description="Helical" evidence="6">
    <location>
        <begin position="9"/>
        <end position="27"/>
    </location>
</feature>
<sequence>MGYGVVKPTLGGITSRVLLLGVIYFVATEALELVEHLGNINDFSGKTLIFLVIPVALLDACFILWIFSSLARTLEKLQIKRNMAKLELYRNFTNALAISVLLSIAWIGFELYSKVTDSRIELWRMAWIIPAFWNLLSYGLLAVICILLAPSSNPTRYSYLAETWDEFI</sequence>
<keyword evidence="5 6" id="KW-0472">Membrane</keyword>
<keyword evidence="9" id="KW-1185">Reference proteome</keyword>
<evidence type="ECO:0000256" key="5">
    <source>
        <dbReference type="ARBA" id="ARBA00023136"/>
    </source>
</evidence>
<dbReference type="Proteomes" id="UP000029120">
    <property type="component" value="Chromosome 2"/>
</dbReference>
<feature type="transmembrane region" description="Helical" evidence="6">
    <location>
        <begin position="47"/>
        <end position="67"/>
    </location>
</feature>
<dbReference type="Pfam" id="PF06814">
    <property type="entry name" value="GOST_TM"/>
    <property type="match status" value="1"/>
</dbReference>
<evidence type="ECO:0000313" key="8">
    <source>
        <dbReference type="EMBL" id="KFK40678.1"/>
    </source>
</evidence>
<dbReference type="Gramene" id="KFK40678">
    <property type="protein sequence ID" value="KFK40678"/>
    <property type="gene ID" value="AALP_AA2G027000"/>
</dbReference>
<keyword evidence="3" id="KW-0732">Signal</keyword>
<organism evidence="8 9">
    <name type="scientific">Arabis alpina</name>
    <name type="common">Alpine rock-cress</name>
    <dbReference type="NCBI Taxonomy" id="50452"/>
    <lineage>
        <taxon>Eukaryota</taxon>
        <taxon>Viridiplantae</taxon>
        <taxon>Streptophyta</taxon>
        <taxon>Embryophyta</taxon>
        <taxon>Tracheophyta</taxon>
        <taxon>Spermatophyta</taxon>
        <taxon>Magnoliopsida</taxon>
        <taxon>eudicotyledons</taxon>
        <taxon>Gunneridae</taxon>
        <taxon>Pentapetalae</taxon>
        <taxon>rosids</taxon>
        <taxon>malvids</taxon>
        <taxon>Brassicales</taxon>
        <taxon>Brassicaceae</taxon>
        <taxon>Arabideae</taxon>
        <taxon>Arabis</taxon>
    </lineage>
</organism>
<accession>A0A087HEX6</accession>
<name>A0A087HEX6_ARAAL</name>
<proteinExistence type="predicted"/>
<evidence type="ECO:0000256" key="4">
    <source>
        <dbReference type="ARBA" id="ARBA00022989"/>
    </source>
</evidence>
<dbReference type="eggNOG" id="KOG2568">
    <property type="taxonomic scope" value="Eukaryota"/>
</dbReference>
<reference evidence="9" key="1">
    <citation type="journal article" date="2015" name="Nat. Plants">
        <title>Genome expansion of Arabis alpina linked with retrotransposition and reduced symmetric DNA methylation.</title>
        <authorList>
            <person name="Willing E.M."/>
            <person name="Rawat V."/>
            <person name="Mandakova T."/>
            <person name="Maumus F."/>
            <person name="James G.V."/>
            <person name="Nordstroem K.J."/>
            <person name="Becker C."/>
            <person name="Warthmann N."/>
            <person name="Chica C."/>
            <person name="Szarzynska B."/>
            <person name="Zytnicki M."/>
            <person name="Albani M.C."/>
            <person name="Kiefer C."/>
            <person name="Bergonzi S."/>
            <person name="Castaings L."/>
            <person name="Mateos J.L."/>
            <person name="Berns M.C."/>
            <person name="Bujdoso N."/>
            <person name="Piofczyk T."/>
            <person name="de Lorenzo L."/>
            <person name="Barrero-Sicilia C."/>
            <person name="Mateos I."/>
            <person name="Piednoel M."/>
            <person name="Hagmann J."/>
            <person name="Chen-Min-Tao R."/>
            <person name="Iglesias-Fernandez R."/>
            <person name="Schuster S.C."/>
            <person name="Alonso-Blanco C."/>
            <person name="Roudier F."/>
            <person name="Carbonero P."/>
            <person name="Paz-Ares J."/>
            <person name="Davis S.J."/>
            <person name="Pecinka A."/>
            <person name="Quesneville H."/>
            <person name="Colot V."/>
            <person name="Lysak M.A."/>
            <person name="Weigel D."/>
            <person name="Coupland G."/>
            <person name="Schneeberger K."/>
        </authorList>
    </citation>
    <scope>NUCLEOTIDE SEQUENCE [LARGE SCALE GENOMIC DNA]</scope>
    <source>
        <strain evidence="9">cv. Pajares</strain>
    </source>
</reference>
<dbReference type="EMBL" id="CM002870">
    <property type="protein sequence ID" value="KFK40678.1"/>
    <property type="molecule type" value="Genomic_DNA"/>
</dbReference>
<dbReference type="GO" id="GO:0016020">
    <property type="term" value="C:membrane"/>
    <property type="evidence" value="ECO:0007669"/>
    <property type="project" value="UniProtKB-SubCell"/>
</dbReference>
<dbReference type="InterPro" id="IPR053937">
    <property type="entry name" value="GOST_TM"/>
</dbReference>
<dbReference type="GO" id="GO:0005794">
    <property type="term" value="C:Golgi apparatus"/>
    <property type="evidence" value="ECO:0007669"/>
    <property type="project" value="TreeGrafter"/>
</dbReference>
<evidence type="ECO:0000256" key="3">
    <source>
        <dbReference type="ARBA" id="ARBA00022729"/>
    </source>
</evidence>
<keyword evidence="4 6" id="KW-1133">Transmembrane helix</keyword>
<evidence type="ECO:0000256" key="2">
    <source>
        <dbReference type="ARBA" id="ARBA00022692"/>
    </source>
</evidence>
<feature type="domain" description="GOST seven transmembrane" evidence="7">
    <location>
        <begin position="1"/>
        <end position="154"/>
    </location>
</feature>
<protein>
    <recommendedName>
        <fullName evidence="7">GOST seven transmembrane domain-containing protein</fullName>
    </recommendedName>
</protein>
<feature type="transmembrane region" description="Helical" evidence="6">
    <location>
        <begin position="88"/>
        <end position="107"/>
    </location>
</feature>
<dbReference type="PANTHER" id="PTHR21229">
    <property type="entry name" value="LUNG SEVEN TRANSMEMBRANE RECEPTOR"/>
    <property type="match status" value="1"/>
</dbReference>
<evidence type="ECO:0000259" key="7">
    <source>
        <dbReference type="Pfam" id="PF06814"/>
    </source>
</evidence>